<dbReference type="EnsemblMetazoa" id="PPA36262.1">
    <property type="protein sequence ID" value="PPA36262.1"/>
    <property type="gene ID" value="WBGene00274631"/>
</dbReference>
<keyword evidence="2" id="KW-1185">Reference proteome</keyword>
<reference evidence="1" key="2">
    <citation type="submission" date="2022-06" db="UniProtKB">
        <authorList>
            <consortium name="EnsemblMetazoa"/>
        </authorList>
    </citation>
    <scope>IDENTIFICATION</scope>
    <source>
        <strain evidence="1">PS312</strain>
    </source>
</reference>
<evidence type="ECO:0000313" key="1">
    <source>
        <dbReference type="EnsemblMetazoa" id="PPA36262.1"/>
    </source>
</evidence>
<gene>
    <name evidence="1" type="primary">WBGene00274631</name>
</gene>
<reference evidence="2" key="1">
    <citation type="journal article" date="2008" name="Nat. Genet.">
        <title>The Pristionchus pacificus genome provides a unique perspective on nematode lifestyle and parasitism.</title>
        <authorList>
            <person name="Dieterich C."/>
            <person name="Clifton S.W."/>
            <person name="Schuster L.N."/>
            <person name="Chinwalla A."/>
            <person name="Delehaunty K."/>
            <person name="Dinkelacker I."/>
            <person name="Fulton L."/>
            <person name="Fulton R."/>
            <person name="Godfrey J."/>
            <person name="Minx P."/>
            <person name="Mitreva M."/>
            <person name="Roeseler W."/>
            <person name="Tian H."/>
            <person name="Witte H."/>
            <person name="Yang S.P."/>
            <person name="Wilson R.K."/>
            <person name="Sommer R.J."/>
        </authorList>
    </citation>
    <scope>NUCLEOTIDE SEQUENCE [LARGE SCALE GENOMIC DNA]</scope>
    <source>
        <strain evidence="2">PS312</strain>
    </source>
</reference>
<accession>A0A8R1YTZ5</accession>
<organism evidence="1 2">
    <name type="scientific">Pristionchus pacificus</name>
    <name type="common">Parasitic nematode worm</name>
    <dbReference type="NCBI Taxonomy" id="54126"/>
    <lineage>
        <taxon>Eukaryota</taxon>
        <taxon>Metazoa</taxon>
        <taxon>Ecdysozoa</taxon>
        <taxon>Nematoda</taxon>
        <taxon>Chromadorea</taxon>
        <taxon>Rhabditida</taxon>
        <taxon>Rhabditina</taxon>
        <taxon>Diplogasteromorpha</taxon>
        <taxon>Diplogasteroidea</taxon>
        <taxon>Neodiplogasteridae</taxon>
        <taxon>Pristionchus</taxon>
    </lineage>
</organism>
<evidence type="ECO:0000313" key="2">
    <source>
        <dbReference type="Proteomes" id="UP000005239"/>
    </source>
</evidence>
<sequence>MITIFFKNRALTISQEMIYEWRIFTHRICCLNSMVAAILMTTFTAGLYLSCTIATWICFNYNNGTIVEYQALLFCMQSAICFILFIACRGLYPALVLICFGIQVMINFACAIMEIWSLKEYLSVDSVFPLLITCFIIPLLILPLCLHCLVCCYKFMIFKKHTNVCIEDVSSNVFLLA</sequence>
<accession>A0A2A6CVF4</accession>
<dbReference type="Proteomes" id="UP000005239">
    <property type="component" value="Unassembled WGS sequence"/>
</dbReference>
<proteinExistence type="predicted"/>
<dbReference type="AlphaFoldDB" id="A0A2A6CVF4"/>
<name>A0A2A6CVF4_PRIPA</name>
<protein>
    <submittedName>
        <fullName evidence="1">Uncharacterized protein</fullName>
    </submittedName>
</protein>